<evidence type="ECO:0000256" key="2">
    <source>
        <dbReference type="SAM" id="Phobius"/>
    </source>
</evidence>
<evidence type="ECO:0000259" key="3">
    <source>
        <dbReference type="Pfam" id="PF13464"/>
    </source>
</evidence>
<dbReference type="InterPro" id="IPR050400">
    <property type="entry name" value="Bact_Cytoskel_RodZ"/>
</dbReference>
<dbReference type="Proteomes" id="UP000255326">
    <property type="component" value="Unassembled WGS sequence"/>
</dbReference>
<dbReference type="InterPro" id="IPR010982">
    <property type="entry name" value="Lambda_DNA-bd_dom_sf"/>
</dbReference>
<gene>
    <name evidence="4" type="ORF">DFR59_10140</name>
</gene>
<feature type="transmembrane region" description="Helical" evidence="2">
    <location>
        <begin position="112"/>
        <end position="133"/>
    </location>
</feature>
<dbReference type="InterPro" id="IPR001387">
    <property type="entry name" value="Cro/C1-type_HTH"/>
</dbReference>
<feature type="compositionally biased region" description="Basic and acidic residues" evidence="1">
    <location>
        <begin position="178"/>
        <end position="199"/>
    </location>
</feature>
<evidence type="ECO:0000256" key="1">
    <source>
        <dbReference type="SAM" id="MobiDB-lite"/>
    </source>
</evidence>
<keyword evidence="5" id="KW-1185">Reference proteome</keyword>
<proteinExistence type="predicted"/>
<evidence type="ECO:0000313" key="4">
    <source>
        <dbReference type="EMBL" id="RDI47385.1"/>
    </source>
</evidence>
<reference evidence="4 5" key="1">
    <citation type="submission" date="2018-07" db="EMBL/GenBank/DDBJ databases">
        <title>Genomic Encyclopedia of Type Strains, Phase IV (KMG-IV): sequencing the most valuable type-strain genomes for metagenomic binning, comparative biology and taxonomic classification.</title>
        <authorList>
            <person name="Goeker M."/>
        </authorList>
    </citation>
    <scope>NUCLEOTIDE SEQUENCE [LARGE SCALE GENOMIC DNA]</scope>
    <source>
        <strain evidence="4 5">DSM 25281</strain>
    </source>
</reference>
<organism evidence="4 5">
    <name type="scientific">Falsibacillus pallidus</name>
    <dbReference type="NCBI Taxonomy" id="493781"/>
    <lineage>
        <taxon>Bacteria</taxon>
        <taxon>Bacillati</taxon>
        <taxon>Bacillota</taxon>
        <taxon>Bacilli</taxon>
        <taxon>Bacillales</taxon>
        <taxon>Bacillaceae</taxon>
        <taxon>Falsibacillus</taxon>
    </lineage>
</organism>
<sequence>MTELGLRLKGARESKGLSLDDLQTLTKIQKRYLVGIEEGNYDMMPGKFYVRAFIKQYAEAVGLEPDALFEEYASDIPSVQSSELPGHISRVQTRKTVSSGTSSKFLDFIPKILAAVFAVGVVALIWFVVQHYVSTDNENAGSKSDKTVVSKLNDDVKKEDNSKNDKKDSGNKSASTSDDEKKDSTSNDKENQQKTEDTQQKISVVNASGSNTTYKVENAEQFKLKVAATANGKTWVSVKNASGAALFQGLLSNAQSKELDLSNEQTVVIRVGDSTGTEIYVNDEKVEFAVPPTDQITQNITLQHAAPGQ</sequence>
<dbReference type="EMBL" id="QQAY01000001">
    <property type="protein sequence ID" value="RDI47385.1"/>
    <property type="molecule type" value="Genomic_DNA"/>
</dbReference>
<dbReference type="OrthoDB" id="9797543at2"/>
<dbReference type="PANTHER" id="PTHR34475">
    <property type="match status" value="1"/>
</dbReference>
<dbReference type="PANTHER" id="PTHR34475:SF1">
    <property type="entry name" value="CYTOSKELETON PROTEIN RODZ"/>
    <property type="match status" value="1"/>
</dbReference>
<protein>
    <submittedName>
        <fullName evidence="4">Cytoskeletal protein RodZ</fullName>
    </submittedName>
</protein>
<keyword evidence="2" id="KW-0812">Transmembrane</keyword>
<dbReference type="CDD" id="cd00093">
    <property type="entry name" value="HTH_XRE"/>
    <property type="match status" value="1"/>
</dbReference>
<dbReference type="SUPFAM" id="SSF47413">
    <property type="entry name" value="lambda repressor-like DNA-binding domains"/>
    <property type="match status" value="1"/>
</dbReference>
<accession>A0A370GUL6</accession>
<dbReference type="AlphaFoldDB" id="A0A370GUL6"/>
<dbReference type="Pfam" id="PF13413">
    <property type="entry name" value="HTH_25"/>
    <property type="match status" value="1"/>
</dbReference>
<feature type="compositionally biased region" description="Basic and acidic residues" evidence="1">
    <location>
        <begin position="143"/>
        <end position="170"/>
    </location>
</feature>
<dbReference type="Gene3D" id="1.10.260.40">
    <property type="entry name" value="lambda repressor-like DNA-binding domains"/>
    <property type="match status" value="1"/>
</dbReference>
<keyword evidence="2" id="KW-0472">Membrane</keyword>
<comment type="caution">
    <text evidence="4">The sequence shown here is derived from an EMBL/GenBank/DDBJ whole genome shotgun (WGS) entry which is preliminary data.</text>
</comment>
<name>A0A370GUL6_9BACI</name>
<dbReference type="GO" id="GO:0003677">
    <property type="term" value="F:DNA binding"/>
    <property type="evidence" value="ECO:0007669"/>
    <property type="project" value="InterPro"/>
</dbReference>
<dbReference type="InterPro" id="IPR025194">
    <property type="entry name" value="RodZ-like_C"/>
</dbReference>
<keyword evidence="2" id="KW-1133">Transmembrane helix</keyword>
<evidence type="ECO:0000313" key="5">
    <source>
        <dbReference type="Proteomes" id="UP000255326"/>
    </source>
</evidence>
<feature type="domain" description="Cytoskeleton protein RodZ-like C-terminal" evidence="3">
    <location>
        <begin position="229"/>
        <end position="295"/>
    </location>
</feature>
<dbReference type="Pfam" id="PF13464">
    <property type="entry name" value="RodZ_C"/>
    <property type="match status" value="1"/>
</dbReference>
<feature type="region of interest" description="Disordered" evidence="1">
    <location>
        <begin position="137"/>
        <end position="206"/>
    </location>
</feature>